<feature type="compositionally biased region" description="Polar residues" evidence="2">
    <location>
        <begin position="435"/>
        <end position="447"/>
    </location>
</feature>
<feature type="compositionally biased region" description="Basic and acidic residues" evidence="2">
    <location>
        <begin position="454"/>
        <end position="471"/>
    </location>
</feature>
<evidence type="ECO:0000313" key="4">
    <source>
        <dbReference type="Proteomes" id="UP001221142"/>
    </source>
</evidence>
<name>A0AAD7FTF0_9AGAR</name>
<feature type="compositionally biased region" description="Basic and acidic residues" evidence="2">
    <location>
        <begin position="115"/>
        <end position="128"/>
    </location>
</feature>
<keyword evidence="1" id="KW-0175">Coiled coil</keyword>
<feature type="coiled-coil region" evidence="1">
    <location>
        <begin position="16"/>
        <end position="48"/>
    </location>
</feature>
<feature type="region of interest" description="Disordered" evidence="2">
    <location>
        <begin position="358"/>
        <end position="412"/>
    </location>
</feature>
<feature type="compositionally biased region" description="Low complexity" evidence="2">
    <location>
        <begin position="358"/>
        <end position="387"/>
    </location>
</feature>
<dbReference type="AlphaFoldDB" id="A0AAD7FTF0"/>
<feature type="region of interest" description="Disordered" evidence="2">
    <location>
        <begin position="624"/>
        <end position="874"/>
    </location>
</feature>
<feature type="compositionally biased region" description="Low complexity" evidence="2">
    <location>
        <begin position="134"/>
        <end position="143"/>
    </location>
</feature>
<feature type="region of interest" description="Disordered" evidence="2">
    <location>
        <begin position="53"/>
        <end position="85"/>
    </location>
</feature>
<feature type="compositionally biased region" description="Low complexity" evidence="2">
    <location>
        <begin position="166"/>
        <end position="182"/>
    </location>
</feature>
<proteinExistence type="predicted"/>
<evidence type="ECO:0000256" key="2">
    <source>
        <dbReference type="SAM" id="MobiDB-lite"/>
    </source>
</evidence>
<organism evidence="3 4">
    <name type="scientific">Roridomyces roridus</name>
    <dbReference type="NCBI Taxonomy" id="1738132"/>
    <lineage>
        <taxon>Eukaryota</taxon>
        <taxon>Fungi</taxon>
        <taxon>Dikarya</taxon>
        <taxon>Basidiomycota</taxon>
        <taxon>Agaricomycotina</taxon>
        <taxon>Agaricomycetes</taxon>
        <taxon>Agaricomycetidae</taxon>
        <taxon>Agaricales</taxon>
        <taxon>Marasmiineae</taxon>
        <taxon>Mycenaceae</taxon>
        <taxon>Roridomyces</taxon>
    </lineage>
</organism>
<dbReference type="EMBL" id="JARKIF010000005">
    <property type="protein sequence ID" value="KAJ7638313.1"/>
    <property type="molecule type" value="Genomic_DNA"/>
</dbReference>
<feature type="compositionally biased region" description="Low complexity" evidence="2">
    <location>
        <begin position="562"/>
        <end position="572"/>
    </location>
</feature>
<keyword evidence="4" id="KW-1185">Reference proteome</keyword>
<feature type="compositionally biased region" description="Low complexity" evidence="2">
    <location>
        <begin position="254"/>
        <end position="294"/>
    </location>
</feature>
<comment type="caution">
    <text evidence="3">The sequence shown here is derived from an EMBL/GenBank/DDBJ whole genome shotgun (WGS) entry which is preliminary data.</text>
</comment>
<feature type="compositionally biased region" description="Polar residues" evidence="2">
    <location>
        <begin position="515"/>
        <end position="527"/>
    </location>
</feature>
<feature type="compositionally biased region" description="Low complexity" evidence="2">
    <location>
        <begin position="212"/>
        <end position="224"/>
    </location>
</feature>
<feature type="region of interest" description="Disordered" evidence="2">
    <location>
        <begin position="1005"/>
        <end position="1024"/>
    </location>
</feature>
<evidence type="ECO:0000256" key="1">
    <source>
        <dbReference type="SAM" id="Coils"/>
    </source>
</evidence>
<feature type="region of interest" description="Disordered" evidence="2">
    <location>
        <begin position="932"/>
        <end position="993"/>
    </location>
</feature>
<feature type="compositionally biased region" description="Polar residues" evidence="2">
    <location>
        <begin position="954"/>
        <end position="968"/>
    </location>
</feature>
<feature type="region of interest" description="Disordered" evidence="2">
    <location>
        <begin position="426"/>
        <end position="598"/>
    </location>
</feature>
<feature type="compositionally biased region" description="Low complexity" evidence="2">
    <location>
        <begin position="980"/>
        <end position="993"/>
    </location>
</feature>
<dbReference type="Proteomes" id="UP001221142">
    <property type="component" value="Unassembled WGS sequence"/>
</dbReference>
<sequence length="1024" mass="106830">MQTLQAASVTQQNAAAAQAEASLQKLHLEAAQAEIARAQDVVRALEAQRDDAGACGCQSQGARSAAAGGEARGARQRGGTKGGIRDGLWARKDVQHQVHLQQLQQQAAIAVQSSARRESMPQQERESEPTQATRPPSQSQSRPPSHRRQSVESTRPPPATDEELPTTRSRAPSATSSRRVSAPPAPTSEVRDSGVVVDPVPTESTSREQTHRTSSASGHSFSHSIPDRHSTPANPPPQPQPQLQPQPQRRDSVASRASSSSHNIPPATTTPANRPPSTTGGSFRRSYASSTSSTQVNNRARNAAALISAMMPQHISIPPPRINVEDPGTPLRQQPLSMPVPAPAPAPIPFQVERVTQQQQQTVPPGRTGAQTPSSVSTSLRTLRLTSFPPTAVAGSEPGSATVGPGMGMGGGLRERELSVILEHAEGSPGESVLGNPNPSASPNAWATGSARYSDPRGMDEWRRGTDEEAPRNSLPPPSPLVTPGARLLSPFDVRPVPGGSNAHLQPQRSRESIRSTTSKSSDTVNITIEPPSRPTSIGLPPGPSYSHGPPTQGPPGSNFLSPDDAPAAPVVPEEDDDDDDDESDGSSHGTPGFVRAMGPLPAFAQGVTYPPGFVPMSAVTPAQPLPPVTQQPPTWAAPTLGGPATEDGPQGGLPLGFQPTTPRAPDATPLGFHQPPTSGFQRDPPRQGQPPQGGYQPFQRDPPRPVSGLDRQPQPPIDGHQMGFQPSLGYQPPTGGFQREPPRPSSRQGYEGQPSPGGGNMGFQPSIGFQPPPLSTDGQPPRGFQPTSSSQPPTRPASHQMSEASTWGEPPGRVGVPNSSWGAPVVPNFSNEPPRTNPYEVLPIPPPQTRPAPTWTAPPVIGANSMGSSNDPSRTFGGGYNFGQTATPRTPAAPLGFSVEHVSRPAVSMAHSPQPGRPQSLAPEPVSTYFAPTPGRATGLPLPPSVSASSPATTISGQRTAGLNAGTTPAAVREGDMHSSGSSGSSSSSLGLAQATAHNTYANMYATGGPVIPPSPAHSYRPM</sequence>
<feature type="compositionally biased region" description="Acidic residues" evidence="2">
    <location>
        <begin position="573"/>
        <end position="585"/>
    </location>
</feature>
<feature type="region of interest" description="Disordered" evidence="2">
    <location>
        <begin position="109"/>
        <end position="296"/>
    </location>
</feature>
<gene>
    <name evidence="3" type="ORF">FB45DRAFT_902492</name>
</gene>
<protein>
    <submittedName>
        <fullName evidence="3">Uncharacterized protein</fullName>
    </submittedName>
</protein>
<feature type="compositionally biased region" description="Low complexity" evidence="2">
    <location>
        <begin position="690"/>
        <end position="700"/>
    </location>
</feature>
<reference evidence="3" key="1">
    <citation type="submission" date="2023-03" db="EMBL/GenBank/DDBJ databases">
        <title>Massive genome expansion in bonnet fungi (Mycena s.s.) driven by repeated elements and novel gene families across ecological guilds.</title>
        <authorList>
            <consortium name="Lawrence Berkeley National Laboratory"/>
            <person name="Harder C.B."/>
            <person name="Miyauchi S."/>
            <person name="Viragh M."/>
            <person name="Kuo A."/>
            <person name="Thoen E."/>
            <person name="Andreopoulos B."/>
            <person name="Lu D."/>
            <person name="Skrede I."/>
            <person name="Drula E."/>
            <person name="Henrissat B."/>
            <person name="Morin E."/>
            <person name="Kohler A."/>
            <person name="Barry K."/>
            <person name="LaButti K."/>
            <person name="Morin E."/>
            <person name="Salamov A."/>
            <person name="Lipzen A."/>
            <person name="Mereny Z."/>
            <person name="Hegedus B."/>
            <person name="Baldrian P."/>
            <person name="Stursova M."/>
            <person name="Weitz H."/>
            <person name="Taylor A."/>
            <person name="Grigoriev I.V."/>
            <person name="Nagy L.G."/>
            <person name="Martin F."/>
            <person name="Kauserud H."/>
        </authorList>
    </citation>
    <scope>NUCLEOTIDE SEQUENCE</scope>
    <source>
        <strain evidence="3">9284</strain>
    </source>
</reference>
<feature type="compositionally biased region" description="Low complexity" evidence="2">
    <location>
        <begin position="58"/>
        <end position="69"/>
    </location>
</feature>
<accession>A0AAD7FTF0</accession>
<feature type="compositionally biased region" description="Pro residues" evidence="2">
    <location>
        <begin position="233"/>
        <end position="244"/>
    </location>
</feature>
<evidence type="ECO:0000313" key="3">
    <source>
        <dbReference type="EMBL" id="KAJ7638313.1"/>
    </source>
</evidence>